<evidence type="ECO:0000313" key="8">
    <source>
        <dbReference type="EMBL" id="UYG93921.1"/>
    </source>
</evidence>
<evidence type="ECO:0000256" key="4">
    <source>
        <dbReference type="ARBA" id="ARBA00022692"/>
    </source>
</evidence>
<gene>
    <name evidence="8" type="ORF">OD459_17145</name>
</gene>
<dbReference type="EMBL" id="CP107027">
    <property type="protein sequence ID" value="UYG93921.1"/>
    <property type="molecule type" value="Genomic_DNA"/>
</dbReference>
<keyword evidence="5 7" id="KW-1133">Transmembrane helix</keyword>
<feature type="transmembrane region" description="Helical" evidence="7">
    <location>
        <begin position="48"/>
        <end position="68"/>
    </location>
</feature>
<dbReference type="GO" id="GO:0015099">
    <property type="term" value="F:nickel cation transmembrane transporter activity"/>
    <property type="evidence" value="ECO:0007669"/>
    <property type="project" value="UniProtKB-UniRule"/>
</dbReference>
<evidence type="ECO:0000256" key="2">
    <source>
        <dbReference type="ARBA" id="ARBA00022448"/>
    </source>
</evidence>
<feature type="transmembrane region" description="Helical" evidence="7">
    <location>
        <begin position="182"/>
        <end position="199"/>
    </location>
</feature>
<comment type="subcellular location">
    <subcellularLocation>
        <location evidence="7">Cell membrane</location>
        <topology evidence="7">Multi-pass membrane protein</topology>
    </subcellularLocation>
    <subcellularLocation>
        <location evidence="1">Endomembrane system</location>
        <topology evidence="1">Multi-pass membrane protein</topology>
    </subcellularLocation>
</comment>
<dbReference type="Proteomes" id="UP001163104">
    <property type="component" value="Chromosome"/>
</dbReference>
<feature type="transmembrane region" description="Helical" evidence="7">
    <location>
        <begin position="142"/>
        <end position="170"/>
    </location>
</feature>
<keyword evidence="2 7" id="KW-0813">Transport</keyword>
<name>A0AA46SDM5_CYTFI</name>
<accession>A0AA46SDM5</accession>
<feature type="transmembrane region" description="Helical" evidence="7">
    <location>
        <begin position="114"/>
        <end position="136"/>
    </location>
</feature>
<reference evidence="8" key="1">
    <citation type="submission" date="2022-10" db="EMBL/GenBank/DDBJ databases">
        <title>Mechanism of multi-heavy metal repair in Cytobacillus Firmus M7.</title>
        <authorList>
            <person name="Li X."/>
            <person name="Yu C."/>
        </authorList>
    </citation>
    <scope>NUCLEOTIDE SEQUENCE</scope>
    <source>
        <strain evidence="8">M7</strain>
    </source>
</reference>
<proteinExistence type="inferred from homology"/>
<feature type="transmembrane region" description="Helical" evidence="7">
    <location>
        <begin position="74"/>
        <end position="93"/>
    </location>
</feature>
<organism evidence="8 9">
    <name type="scientific">Cytobacillus firmus</name>
    <name type="common">Bacillus firmus</name>
    <dbReference type="NCBI Taxonomy" id="1399"/>
    <lineage>
        <taxon>Bacteria</taxon>
        <taxon>Bacillati</taxon>
        <taxon>Bacillota</taxon>
        <taxon>Bacilli</taxon>
        <taxon>Bacillales</taxon>
        <taxon>Bacillaceae</taxon>
        <taxon>Cytobacillus</taxon>
    </lineage>
</organism>
<evidence type="ECO:0000313" key="9">
    <source>
        <dbReference type="Proteomes" id="UP001163104"/>
    </source>
</evidence>
<evidence type="ECO:0000256" key="5">
    <source>
        <dbReference type="ARBA" id="ARBA00022989"/>
    </source>
</evidence>
<dbReference type="PANTHER" id="PTHR33876">
    <property type="entry name" value="UNNAMED PRODUCT"/>
    <property type="match status" value="1"/>
</dbReference>
<evidence type="ECO:0000256" key="3">
    <source>
        <dbReference type="ARBA" id="ARBA00022596"/>
    </source>
</evidence>
<dbReference type="PANTHER" id="PTHR33876:SF4">
    <property type="entry name" value="CHLOROPLAST PROTEIN FOR GROWTH AND FERTILITY 2"/>
    <property type="match status" value="1"/>
</dbReference>
<dbReference type="GO" id="GO:0012505">
    <property type="term" value="C:endomembrane system"/>
    <property type="evidence" value="ECO:0007669"/>
    <property type="project" value="UniProtKB-SubCell"/>
</dbReference>
<dbReference type="AlphaFoldDB" id="A0AA46SDM5"/>
<keyword evidence="6 7" id="KW-0472">Membrane</keyword>
<evidence type="ECO:0000256" key="1">
    <source>
        <dbReference type="ARBA" id="ARBA00004127"/>
    </source>
</evidence>
<keyword evidence="4 7" id="KW-0812">Transmembrane</keyword>
<keyword evidence="3" id="KW-0533">Nickel</keyword>
<sequence>MLESGLLSILLLGFTLGIKHSTEPDHIIAVSTIASQTKRLVRSSLSGVFWGLGHTLMLLLFGVTVIALNQHIPGPLALSLELAVGIMLIYLGFTGFKDNKQQRPNTQHYHKKSFIIGGIHGLAGSAALVLLTTAQAQTELQAFLFILIFGAGTIVGMLLFTTVLGLPFLITSQAQKKIHSNLIRISSAASVLYGVYYIFEVGSDLFL</sequence>
<evidence type="ECO:0000256" key="7">
    <source>
        <dbReference type="RuleBase" id="RU362101"/>
    </source>
</evidence>
<evidence type="ECO:0000256" key="6">
    <source>
        <dbReference type="ARBA" id="ARBA00023136"/>
    </source>
</evidence>
<protein>
    <recommendedName>
        <fullName evidence="7">Nickel/cobalt efflux system</fullName>
    </recommendedName>
</protein>
<dbReference type="RefSeq" id="WP_263599371.1">
    <property type="nucleotide sequence ID" value="NZ_CP107027.1"/>
</dbReference>
<comment type="similarity">
    <text evidence="7">Belongs to the NiCoT transporter (TC 2.A.52) family.</text>
</comment>
<dbReference type="Pfam" id="PF03824">
    <property type="entry name" value="NicO"/>
    <property type="match status" value="1"/>
</dbReference>
<dbReference type="InterPro" id="IPR011541">
    <property type="entry name" value="Ni/Co_transpt_high_affinity"/>
</dbReference>
<dbReference type="GO" id="GO:0005886">
    <property type="term" value="C:plasma membrane"/>
    <property type="evidence" value="ECO:0007669"/>
    <property type="project" value="UniProtKB-SubCell"/>
</dbReference>
<dbReference type="InterPro" id="IPR052776">
    <property type="entry name" value="Chloro_ReproSupport/MetalTrans"/>
</dbReference>